<comment type="function">
    <text evidence="8">Catalyzes the cofactor-independent reversible oxidation of gamma-hydroxybutyrate (GHB) to succinic semialdehyde (SSA) coupled to reduction of 2-ketoglutarate (2-KG) to D-2-hydroxyglutarate (D-2-HG). L-3-hydroxybutyrate (L-3-OHB) is also a substrate for HOT when using 2-KG as hydrogen acceptor, resulting in the formation of D-2-HG.</text>
</comment>
<evidence type="ECO:0000313" key="13">
    <source>
        <dbReference type="WBParaSite" id="Hba_09479"/>
    </source>
</evidence>
<evidence type="ECO:0000256" key="6">
    <source>
        <dbReference type="ARBA" id="ARBA00023002"/>
    </source>
</evidence>
<keyword evidence="12" id="KW-1185">Reference proteome</keyword>
<dbReference type="InterPro" id="IPR056798">
    <property type="entry name" value="ADH_Fe_C"/>
</dbReference>
<name>A0A1I7WWB7_HETBA</name>
<evidence type="ECO:0000256" key="1">
    <source>
        <dbReference type="ARBA" id="ARBA00000813"/>
    </source>
</evidence>
<dbReference type="InterPro" id="IPR039697">
    <property type="entry name" value="Alcohol_dehydrogenase_Fe"/>
</dbReference>
<dbReference type="GO" id="GO:0004022">
    <property type="term" value="F:alcohol dehydrogenase (NAD+) activity"/>
    <property type="evidence" value="ECO:0007669"/>
    <property type="project" value="InterPro"/>
</dbReference>
<evidence type="ECO:0000259" key="10">
    <source>
        <dbReference type="Pfam" id="PF00465"/>
    </source>
</evidence>
<dbReference type="GO" id="GO:0047988">
    <property type="term" value="F:hydroxyacid-oxoacid transhydrogenase activity"/>
    <property type="evidence" value="ECO:0007669"/>
    <property type="project" value="UniProtKB-EC"/>
</dbReference>
<dbReference type="Proteomes" id="UP000095283">
    <property type="component" value="Unplaced"/>
</dbReference>
<reference evidence="13" key="1">
    <citation type="submission" date="2016-11" db="UniProtKB">
        <authorList>
            <consortium name="WormBaseParasite"/>
        </authorList>
    </citation>
    <scope>IDENTIFICATION</scope>
</reference>
<dbReference type="WBParaSite" id="Hba_09479">
    <property type="protein sequence ID" value="Hba_09479"/>
    <property type="gene ID" value="Hba_09479"/>
</dbReference>
<comment type="subcellular location">
    <subcellularLocation>
        <location evidence="2">Mitochondrion</location>
    </subcellularLocation>
</comment>
<evidence type="ECO:0000256" key="9">
    <source>
        <dbReference type="ARBA" id="ARBA00049496"/>
    </source>
</evidence>
<feature type="domain" description="Alcohol dehydrogenase iron-type/glycerol dehydrogenase GldA" evidence="10">
    <location>
        <begin position="55"/>
        <end position="227"/>
    </location>
</feature>
<organism evidence="12 13">
    <name type="scientific">Heterorhabditis bacteriophora</name>
    <name type="common">Entomopathogenic nematode worm</name>
    <dbReference type="NCBI Taxonomy" id="37862"/>
    <lineage>
        <taxon>Eukaryota</taxon>
        <taxon>Metazoa</taxon>
        <taxon>Ecdysozoa</taxon>
        <taxon>Nematoda</taxon>
        <taxon>Chromadorea</taxon>
        <taxon>Rhabditida</taxon>
        <taxon>Rhabditina</taxon>
        <taxon>Rhabditomorpha</taxon>
        <taxon>Strongyloidea</taxon>
        <taxon>Heterorhabditidae</taxon>
        <taxon>Heterorhabditis</taxon>
    </lineage>
</organism>
<dbReference type="InterPro" id="IPR001670">
    <property type="entry name" value="ADH_Fe/GldA"/>
</dbReference>
<evidence type="ECO:0000313" key="12">
    <source>
        <dbReference type="Proteomes" id="UP000095283"/>
    </source>
</evidence>
<keyword evidence="6" id="KW-0560">Oxidoreductase</keyword>
<dbReference type="GO" id="GO:0005739">
    <property type="term" value="C:mitochondrion"/>
    <property type="evidence" value="ECO:0007669"/>
    <property type="project" value="UniProtKB-SubCell"/>
</dbReference>
<dbReference type="EC" id="1.1.99.24" evidence="4"/>
<sequence length="509" mass="56093">MSTRSLARGLLERMSSARAVCPHHNSDGRPIKVAKLSQGGHGPNTDYAFEMVCSTLRFGRGVTTEIGYDVRNLGAKHTMVVTDRNVANTVAFKTVAHSLQSLGIKYTVFDDVKIEPSDASMKQAIDFARDRGCDSFVAVGGGSVIDTTKAVALYCSNPQADFLDYVCPPFGKNLIPKNPMLPLIAVPTTAGTGSETTGAAIMDLPEKHCKTGIRQRCIKPLLAIIDPLNVMRSDISLFIVYFINSGGREGEEDTNRRKVLKVNEKNNTIKRSPRPLRPELRPVYQGSNPISDVWAKEALRIIGRFFRRSVFDPADEEARTQMLMASSFAGMGFGNAGVHICHGLSYPISSQGKCYHDVDYPSEKPLIPHGLSVITTAVADFEFLTSACPERHAEAARQLGANIPISADSEYISRTLCDQIRGFMSDFQVPNGLKEMGFEFSDIGRVREIFENRQMLRNAKENIDSKNENLNSDNLASAAMNSVPNIAITPRATDREIIWKIYEKSLSVY</sequence>
<evidence type="ECO:0000256" key="3">
    <source>
        <dbReference type="ARBA" id="ARBA00010005"/>
    </source>
</evidence>
<dbReference type="Gene3D" id="3.40.50.1970">
    <property type="match status" value="1"/>
</dbReference>
<evidence type="ECO:0000256" key="8">
    <source>
        <dbReference type="ARBA" id="ARBA00024921"/>
    </source>
</evidence>
<dbReference type="GO" id="GO:0046872">
    <property type="term" value="F:metal ion binding"/>
    <property type="evidence" value="ECO:0007669"/>
    <property type="project" value="InterPro"/>
</dbReference>
<dbReference type="Gene3D" id="1.20.1090.10">
    <property type="entry name" value="Dehydroquinate synthase-like - alpha domain"/>
    <property type="match status" value="1"/>
</dbReference>
<feature type="domain" description="Fe-containing alcohol dehydrogenase-like C-terminal" evidence="11">
    <location>
        <begin position="286"/>
        <end position="444"/>
    </location>
</feature>
<evidence type="ECO:0000256" key="4">
    <source>
        <dbReference type="ARBA" id="ARBA00013182"/>
    </source>
</evidence>
<comment type="catalytic activity">
    <reaction evidence="9">
        <text>4-hydroxybutanoate + 2-oxoglutarate = (R)-2-hydroxyglutarate + succinate semialdehyde</text>
        <dbReference type="Rhea" id="RHEA:24734"/>
        <dbReference type="ChEBI" id="CHEBI:15801"/>
        <dbReference type="ChEBI" id="CHEBI:16724"/>
        <dbReference type="ChEBI" id="CHEBI:16810"/>
        <dbReference type="ChEBI" id="CHEBI:57706"/>
        <dbReference type="EC" id="1.1.99.24"/>
    </reaction>
</comment>
<accession>A0A1I7WWB7</accession>
<dbReference type="AlphaFoldDB" id="A0A1I7WWB7"/>
<keyword evidence="7" id="KW-0496">Mitochondrion</keyword>
<proteinExistence type="inferred from homology"/>
<dbReference type="Pfam" id="PF25137">
    <property type="entry name" value="ADH_Fe_C"/>
    <property type="match status" value="1"/>
</dbReference>
<keyword evidence="5" id="KW-0809">Transit peptide</keyword>
<comment type="catalytic activity">
    <reaction evidence="1">
        <text>(S)-3-hydroxybutanoate + 2-oxoglutarate = (R)-2-hydroxyglutarate + acetoacetate</text>
        <dbReference type="Rhea" id="RHEA:23048"/>
        <dbReference type="ChEBI" id="CHEBI:11047"/>
        <dbReference type="ChEBI" id="CHEBI:13705"/>
        <dbReference type="ChEBI" id="CHEBI:15801"/>
        <dbReference type="ChEBI" id="CHEBI:16810"/>
        <dbReference type="EC" id="1.1.99.24"/>
    </reaction>
</comment>
<dbReference type="SUPFAM" id="SSF56796">
    <property type="entry name" value="Dehydroquinate synthase-like"/>
    <property type="match status" value="1"/>
</dbReference>
<dbReference type="CDD" id="cd08190">
    <property type="entry name" value="HOT"/>
    <property type="match status" value="1"/>
</dbReference>
<dbReference type="Pfam" id="PF00465">
    <property type="entry name" value="Fe-ADH"/>
    <property type="match status" value="1"/>
</dbReference>
<evidence type="ECO:0000256" key="7">
    <source>
        <dbReference type="ARBA" id="ARBA00023128"/>
    </source>
</evidence>
<dbReference type="PANTHER" id="PTHR11496">
    <property type="entry name" value="ALCOHOL DEHYDROGENASE"/>
    <property type="match status" value="1"/>
</dbReference>
<evidence type="ECO:0000256" key="5">
    <source>
        <dbReference type="ARBA" id="ARBA00022946"/>
    </source>
</evidence>
<protein>
    <recommendedName>
        <fullName evidence="4">hydroxyacid-oxoacid transhydrogenase</fullName>
        <ecNumber evidence="4">1.1.99.24</ecNumber>
    </recommendedName>
</protein>
<dbReference type="PANTHER" id="PTHR11496:SF83">
    <property type="entry name" value="HYDROXYACID-OXOACID TRANSHYDROGENASE, MITOCHONDRIAL"/>
    <property type="match status" value="1"/>
</dbReference>
<dbReference type="InterPro" id="IPR042157">
    <property type="entry name" value="HOT"/>
</dbReference>
<comment type="similarity">
    <text evidence="3">Belongs to the iron-containing alcohol dehydrogenase family. Hydroxyacid-oxoacid transhydrogenase subfamily.</text>
</comment>
<evidence type="ECO:0000256" key="2">
    <source>
        <dbReference type="ARBA" id="ARBA00004173"/>
    </source>
</evidence>
<evidence type="ECO:0000259" key="11">
    <source>
        <dbReference type="Pfam" id="PF25137"/>
    </source>
</evidence>
<dbReference type="FunFam" id="3.40.50.1970:FF:000003">
    <property type="entry name" value="Alcohol dehydrogenase, iron-containing"/>
    <property type="match status" value="1"/>
</dbReference>